<gene>
    <name evidence="3" type="ordered locus">Rpdx1_3673</name>
</gene>
<name>E6VFN9_RHOPX</name>
<accession>E6VFN9</accession>
<keyword evidence="2" id="KW-1133">Transmembrane helix</keyword>
<evidence type="ECO:0000313" key="4">
    <source>
        <dbReference type="Proteomes" id="UP000001402"/>
    </source>
</evidence>
<reference evidence="3" key="1">
    <citation type="submission" date="2010-12" db="EMBL/GenBank/DDBJ databases">
        <title>Complete sequence of Rhodopseudomonas palustris DX-1.</title>
        <authorList>
            <consortium name="US DOE Joint Genome Institute"/>
            <person name="Lucas S."/>
            <person name="Copeland A."/>
            <person name="Lapidus A."/>
            <person name="Cheng J.-F."/>
            <person name="Goodwin L."/>
            <person name="Pitluck S."/>
            <person name="Misra M."/>
            <person name="Chertkov O."/>
            <person name="Detter J.C."/>
            <person name="Han C."/>
            <person name="Tapia R."/>
            <person name="Land M."/>
            <person name="Hauser L."/>
            <person name="Kyrpides N."/>
            <person name="Ivanova N."/>
            <person name="Ovchinnikova G."/>
            <person name="Logan B."/>
            <person name="Oda Y."/>
            <person name="Harwood C."/>
            <person name="Woyke T."/>
        </authorList>
    </citation>
    <scope>NUCLEOTIDE SEQUENCE [LARGE SCALE GENOMIC DNA]</scope>
    <source>
        <strain evidence="3">DX-1</strain>
    </source>
</reference>
<evidence type="ECO:0000256" key="2">
    <source>
        <dbReference type="SAM" id="Phobius"/>
    </source>
</evidence>
<dbReference type="Proteomes" id="UP000001402">
    <property type="component" value="Chromosome"/>
</dbReference>
<evidence type="ECO:0000256" key="1">
    <source>
        <dbReference type="SAM" id="MobiDB-lite"/>
    </source>
</evidence>
<dbReference type="HOGENOM" id="CLU_952750_0_0_5"/>
<dbReference type="KEGG" id="rpx:Rpdx1_3673"/>
<feature type="transmembrane region" description="Helical" evidence="2">
    <location>
        <begin position="12"/>
        <end position="33"/>
    </location>
</feature>
<feature type="transmembrane region" description="Helical" evidence="2">
    <location>
        <begin position="45"/>
        <end position="65"/>
    </location>
</feature>
<keyword evidence="2" id="KW-0812">Transmembrane</keyword>
<feature type="compositionally biased region" description="Low complexity" evidence="1">
    <location>
        <begin position="88"/>
        <end position="113"/>
    </location>
</feature>
<evidence type="ECO:0008006" key="5">
    <source>
        <dbReference type="Google" id="ProtNLM"/>
    </source>
</evidence>
<keyword evidence="2" id="KW-0472">Membrane</keyword>
<feature type="region of interest" description="Disordered" evidence="1">
    <location>
        <begin position="88"/>
        <end position="153"/>
    </location>
</feature>
<feature type="compositionally biased region" description="Pro residues" evidence="1">
    <location>
        <begin position="168"/>
        <end position="185"/>
    </location>
</feature>
<organism evidence="3 4">
    <name type="scientific">Rhodopseudomonas palustris (strain DX-1)</name>
    <dbReference type="NCBI Taxonomy" id="652103"/>
    <lineage>
        <taxon>Bacteria</taxon>
        <taxon>Pseudomonadati</taxon>
        <taxon>Pseudomonadota</taxon>
        <taxon>Alphaproteobacteria</taxon>
        <taxon>Hyphomicrobiales</taxon>
        <taxon>Nitrobacteraceae</taxon>
        <taxon>Rhodopseudomonas</taxon>
    </lineage>
</organism>
<protein>
    <recommendedName>
        <fullName evidence="5">DUF308 domain-containing protein</fullName>
    </recommendedName>
</protein>
<dbReference type="EMBL" id="CP002418">
    <property type="protein sequence ID" value="ADU45240.1"/>
    <property type="molecule type" value="Genomic_DNA"/>
</dbReference>
<dbReference type="BioCyc" id="RPAL652103:RPDX1_RS18115-MONOMER"/>
<dbReference type="eggNOG" id="ENOG503322S">
    <property type="taxonomic scope" value="Bacteria"/>
</dbReference>
<dbReference type="STRING" id="652103.Rpdx1_3673"/>
<dbReference type="AlphaFoldDB" id="E6VFN9"/>
<feature type="region of interest" description="Disordered" evidence="1">
    <location>
        <begin position="165"/>
        <end position="271"/>
    </location>
</feature>
<proteinExistence type="predicted"/>
<evidence type="ECO:0000313" key="3">
    <source>
        <dbReference type="EMBL" id="ADU45240.1"/>
    </source>
</evidence>
<sequence>MAIRPGVELRMILLLVAGIAFLLAGAASIMIGVPVKEFSFGNTLILSGVIGFCTGALLLGLSAVIRELRLVAAGLAVEETGSSFAGANAARTNATRTNATRTPARAAIPSAPASEPDSDALFPGERPEPSLPPPQPLEAAAEPAGTAPWQEEVATRDRVRQRVMPPLEIKPPPPAPAEISSPPPLDAGEDAAPPKRRNLLFASSRRERERSAAGATDETGESFAGHGPVGTARSFEEAWPRKRSAAAEEMPLVPERSGLLEPTPAPRSEEMQQVTVLKSGVVDGMAYSLYSDGSIEAQMPEGMMRFESIDELREHLEQRS</sequence>